<sequence length="260" mass="29520">MYKNSIKILGAYGTKAKGFGTTSFMLNRHTVIDAGNLLDALAEDSLHIENIYLTHSHLDHISDIAYIIDNYFCKRSKTLNIIGLPQTIQALKEHFLNDIIWPDFSKIPLENSDVIAVKYSELYLNEEYHLDKQTTLTPVRTDHTVPSCGYIYKVNNAGVLITADTFSLENIINTVNNDMQIKSLVVECSFSSNMQTLAEVSKHLTPKLLFQALKKLKRDDITLYINHIKPSCLEEISTEIEAFRGNFKPIILKDGDFITF</sequence>
<dbReference type="PANTHER" id="PTHR28283">
    <property type="entry name" value="3',5'-CYCLIC-NUCLEOTIDE PHOSPHODIESTERASE 1"/>
    <property type="match status" value="1"/>
</dbReference>
<gene>
    <name evidence="2" type="ordered locus">Saut_0310</name>
</gene>
<dbReference type="GO" id="GO:1902660">
    <property type="term" value="P:negative regulation of glucose mediated signaling pathway"/>
    <property type="evidence" value="ECO:0007669"/>
    <property type="project" value="TreeGrafter"/>
</dbReference>
<dbReference type="Proteomes" id="UP000007803">
    <property type="component" value="Chromosome"/>
</dbReference>
<dbReference type="PRINTS" id="PR00388">
    <property type="entry name" value="PDIESTERASE2"/>
</dbReference>
<dbReference type="OrthoDB" id="9769359at2"/>
<name>E0UU50_SULAO</name>
<organism evidence="2 3">
    <name type="scientific">Sulfurimonas autotrophica (strain ATCC BAA-671 / DSM 16294 / JCM 11897 / OK10)</name>
    <dbReference type="NCBI Taxonomy" id="563040"/>
    <lineage>
        <taxon>Bacteria</taxon>
        <taxon>Pseudomonadati</taxon>
        <taxon>Campylobacterota</taxon>
        <taxon>Epsilonproteobacteria</taxon>
        <taxon>Campylobacterales</taxon>
        <taxon>Sulfurimonadaceae</taxon>
        <taxon>Sulfurimonas</taxon>
    </lineage>
</organism>
<feature type="domain" description="Metallo-beta-lactamase" evidence="1">
    <location>
        <begin position="20"/>
        <end position="227"/>
    </location>
</feature>
<dbReference type="KEGG" id="sua:Saut_0310"/>
<evidence type="ECO:0000313" key="3">
    <source>
        <dbReference type="Proteomes" id="UP000007803"/>
    </source>
</evidence>
<dbReference type="InterPro" id="IPR001279">
    <property type="entry name" value="Metallo-B-lactamas"/>
</dbReference>
<dbReference type="RefSeq" id="WP_013326115.1">
    <property type="nucleotide sequence ID" value="NC_014506.1"/>
</dbReference>
<proteinExistence type="predicted"/>
<evidence type="ECO:0000259" key="1">
    <source>
        <dbReference type="SMART" id="SM00849"/>
    </source>
</evidence>
<dbReference type="Pfam" id="PF02112">
    <property type="entry name" value="PDEase_II"/>
    <property type="match status" value="1"/>
</dbReference>
<dbReference type="eggNOG" id="COG1234">
    <property type="taxonomic scope" value="Bacteria"/>
</dbReference>
<keyword evidence="3" id="KW-1185">Reference proteome</keyword>
<dbReference type="AlphaFoldDB" id="E0UU50"/>
<reference evidence="3" key="1">
    <citation type="journal article" date="2010" name="Stand. Genomic Sci.">
        <title>Complete genome sequence of Sulfurimonas autotrophica type strain (OK10).</title>
        <authorList>
            <person name="Sikorski J."/>
            <person name="Munk C."/>
            <person name="Lapidus A."/>
            <person name="Djao O."/>
            <person name="Lucas S."/>
            <person name="Glavina Del Rio T."/>
            <person name="Nolan M."/>
            <person name="Tice H."/>
            <person name="Han C."/>
            <person name="Cheng J."/>
            <person name="Tapia R."/>
            <person name="Goodwin L."/>
            <person name="Pitluck S."/>
            <person name="Liolios K."/>
            <person name="Ivanova N."/>
            <person name="Mavromatis K."/>
            <person name="Mikhailova N."/>
            <person name="Pati A."/>
            <person name="Sims D."/>
            <person name="Meincke L."/>
            <person name="Brettin T."/>
            <person name="Detter J."/>
            <person name="Chen A."/>
            <person name="Palaniappan K."/>
            <person name="Land M."/>
            <person name="Hauser L."/>
            <person name="Chang Y."/>
            <person name="Jeffries C."/>
            <person name="Rohde M."/>
            <person name="Lang E."/>
            <person name="Spring S."/>
            <person name="Goker M."/>
            <person name="Woyke T."/>
            <person name="Bristow J."/>
            <person name="Eisen J."/>
            <person name="Markowitz V."/>
            <person name="Hugenholtz P."/>
            <person name="Kyrpides N."/>
            <person name="Klenk H."/>
        </authorList>
    </citation>
    <scope>NUCLEOTIDE SEQUENCE [LARGE SCALE GENOMIC DNA]</scope>
    <source>
        <strain evidence="3">ATCC BAA-671 / DSM 16294 / JCM 11897 / OK10</strain>
    </source>
</reference>
<dbReference type="SMART" id="SM00849">
    <property type="entry name" value="Lactamase_B"/>
    <property type="match status" value="1"/>
</dbReference>
<protein>
    <submittedName>
        <fullName evidence="2">Cyclic-AMP phosphodiesterase</fullName>
    </submittedName>
</protein>
<dbReference type="EMBL" id="CP002205">
    <property type="protein sequence ID" value="ADN08359.1"/>
    <property type="molecule type" value="Genomic_DNA"/>
</dbReference>
<dbReference type="GO" id="GO:0047555">
    <property type="term" value="F:3',5'-cyclic-GMP phosphodiesterase activity"/>
    <property type="evidence" value="ECO:0007669"/>
    <property type="project" value="TreeGrafter"/>
</dbReference>
<accession>E0UU50</accession>
<dbReference type="Gene3D" id="3.60.15.10">
    <property type="entry name" value="Ribonuclease Z/Hydroxyacylglutathione hydrolase-like"/>
    <property type="match status" value="1"/>
</dbReference>
<evidence type="ECO:0000313" key="2">
    <source>
        <dbReference type="EMBL" id="ADN08359.1"/>
    </source>
</evidence>
<dbReference type="PANTHER" id="PTHR28283:SF1">
    <property type="entry name" value="3',5'-CYCLIC-NUCLEOTIDE PHOSPHODIESTERASE 1"/>
    <property type="match status" value="1"/>
</dbReference>
<dbReference type="STRING" id="563040.Saut_0310"/>
<dbReference type="SUPFAM" id="SSF56281">
    <property type="entry name" value="Metallo-hydrolase/oxidoreductase"/>
    <property type="match status" value="1"/>
</dbReference>
<dbReference type="HOGENOM" id="CLU_1060731_0_0_7"/>
<dbReference type="InterPro" id="IPR036866">
    <property type="entry name" value="RibonucZ/Hydroxyglut_hydro"/>
</dbReference>
<dbReference type="GO" id="GO:0004115">
    <property type="term" value="F:3',5'-cyclic-AMP phosphodiesterase activity"/>
    <property type="evidence" value="ECO:0007669"/>
    <property type="project" value="InterPro"/>
</dbReference>
<dbReference type="GO" id="GO:0006198">
    <property type="term" value="P:cAMP catabolic process"/>
    <property type="evidence" value="ECO:0007669"/>
    <property type="project" value="InterPro"/>
</dbReference>
<dbReference type="InterPro" id="IPR000396">
    <property type="entry name" value="Pdiesterase2"/>
</dbReference>